<dbReference type="AlphaFoldDB" id="A0A1G2LBZ6"/>
<proteinExistence type="predicted"/>
<evidence type="ECO:0000313" key="2">
    <source>
        <dbReference type="Proteomes" id="UP000176705"/>
    </source>
</evidence>
<organism evidence="1 2">
    <name type="scientific">Candidatus Sungbacteria bacterium RIFCSPLOWO2_01_FULL_59_16</name>
    <dbReference type="NCBI Taxonomy" id="1802280"/>
    <lineage>
        <taxon>Bacteria</taxon>
        <taxon>Candidatus Sungiibacteriota</taxon>
    </lineage>
</organism>
<reference evidence="1 2" key="1">
    <citation type="journal article" date="2016" name="Nat. Commun.">
        <title>Thousands of microbial genomes shed light on interconnected biogeochemical processes in an aquifer system.</title>
        <authorList>
            <person name="Anantharaman K."/>
            <person name="Brown C.T."/>
            <person name="Hug L.A."/>
            <person name="Sharon I."/>
            <person name="Castelle C.J."/>
            <person name="Probst A.J."/>
            <person name="Thomas B.C."/>
            <person name="Singh A."/>
            <person name="Wilkins M.J."/>
            <person name="Karaoz U."/>
            <person name="Brodie E.L."/>
            <person name="Williams K.H."/>
            <person name="Hubbard S.S."/>
            <person name="Banfield J.F."/>
        </authorList>
    </citation>
    <scope>NUCLEOTIDE SEQUENCE [LARGE SCALE GENOMIC DNA]</scope>
</reference>
<sequence length="334" mass="39870">MFMQQLNPVVVSIRMQIINFRNMFFQNFLRAKNTWWNKNIKFYLSQINTFRFCFFDNNMLGMYIFALNVVRLSNNLSLQSNERGNFPNRRFTMVGQKIQTSDNWIFNFGIIALCQYLFCKKTRAGAAYVFLKENHFNIWKFIVNQTSTIFSIFHRLFRENVVSRFDNFQIFFVMRWFIEDQDKINKFKRRDNFSTTFLANDRAIKPFSNPNCFVRLDDYDERSTDFATSSQIAEVANMKQIKNTTDERCRMWPERLPEFREGSNFHSLFQKFSSPKIKIWFEPMFFSGFFCGFERYGSAAFSEFRGGTSSPPQAAKCVRTNSRILHQTGKVKEF</sequence>
<name>A0A1G2LBZ6_9BACT</name>
<dbReference type="Proteomes" id="UP000176705">
    <property type="component" value="Unassembled WGS sequence"/>
</dbReference>
<gene>
    <name evidence="1" type="ORF">A3B37_01080</name>
</gene>
<comment type="caution">
    <text evidence="1">The sequence shown here is derived from an EMBL/GenBank/DDBJ whole genome shotgun (WGS) entry which is preliminary data.</text>
</comment>
<dbReference type="EMBL" id="MHQS01000006">
    <property type="protein sequence ID" value="OHA09120.1"/>
    <property type="molecule type" value="Genomic_DNA"/>
</dbReference>
<accession>A0A1G2LBZ6</accession>
<protein>
    <submittedName>
        <fullName evidence="1">Uncharacterized protein</fullName>
    </submittedName>
</protein>
<evidence type="ECO:0000313" key="1">
    <source>
        <dbReference type="EMBL" id="OHA09120.1"/>
    </source>
</evidence>